<dbReference type="SUPFAM" id="SSF82829">
    <property type="entry name" value="MesJ substrate recognition domain-like"/>
    <property type="match status" value="1"/>
</dbReference>
<name>A0ABT5U263_9GAMM</name>
<dbReference type="NCBIfam" id="TIGR02432">
    <property type="entry name" value="lysidine_TilS_N"/>
    <property type="match status" value="1"/>
</dbReference>
<comment type="domain">
    <text evidence="8">The N-terminal region contains the highly conserved SGGXDS motif, predicted to be a P-loop motif involved in ATP binding.</text>
</comment>
<proteinExistence type="inferred from homology"/>
<dbReference type="InterPro" id="IPR014729">
    <property type="entry name" value="Rossmann-like_a/b/a_fold"/>
</dbReference>
<dbReference type="NCBIfam" id="TIGR02433">
    <property type="entry name" value="lysidine_TilS_C"/>
    <property type="match status" value="1"/>
</dbReference>
<dbReference type="SUPFAM" id="SSF56037">
    <property type="entry name" value="PheT/TilS domain"/>
    <property type="match status" value="1"/>
</dbReference>
<dbReference type="SUPFAM" id="SSF52402">
    <property type="entry name" value="Adenine nucleotide alpha hydrolases-like"/>
    <property type="match status" value="1"/>
</dbReference>
<protein>
    <recommendedName>
        <fullName evidence="8">tRNA(Ile)-lysidine synthase</fullName>
        <ecNumber evidence="8">6.3.4.19</ecNumber>
    </recommendedName>
    <alternativeName>
        <fullName evidence="8">tRNA(Ile)-2-lysyl-cytidine synthase</fullName>
    </alternativeName>
    <alternativeName>
        <fullName evidence="8">tRNA(Ile)-lysidine synthetase</fullName>
    </alternativeName>
</protein>
<evidence type="ECO:0000256" key="4">
    <source>
        <dbReference type="ARBA" id="ARBA00022694"/>
    </source>
</evidence>
<dbReference type="GO" id="GO:0032267">
    <property type="term" value="F:tRNA(Ile)-lysidine synthase activity"/>
    <property type="evidence" value="ECO:0007669"/>
    <property type="project" value="UniProtKB-EC"/>
</dbReference>
<feature type="domain" description="Lysidine-tRNA(Ile) synthetase C-terminal" evidence="9">
    <location>
        <begin position="383"/>
        <end position="456"/>
    </location>
</feature>
<dbReference type="EC" id="6.3.4.19" evidence="8"/>
<dbReference type="InterPro" id="IPR012795">
    <property type="entry name" value="tRNA_Ile_lys_synt_N"/>
</dbReference>
<evidence type="ECO:0000256" key="3">
    <source>
        <dbReference type="ARBA" id="ARBA00022598"/>
    </source>
</evidence>
<sequence length="464" mass="52929">MDLPQLYCQNLERLLADYTPTRLVVAFSGGLDSTVLLDLTCQYAAQHQLPVIAFHINHNLSPNAKQWQNHCQRLAIQLGCDFVAKQVEVKSTGKGVEEAARAKRYQAFEVFLEATDVLLLGHHLQDQLETLLFRFCRSSGVSGLAGMPNSRMIGKARLFRPLLEYTKTDLLHYAEQHQLIWVEDESNKTLDFSRNFLRHEILPKLECHWPNLYRQLIGTKEHCQDAASILEDMAQLDYQAAQVSPPAHWSKGLLVQPLSCQQLLQLSSPRRHNLIRYWLKRVDINITRPLLLEVENSLLMAAEDAMPTIVVGSGDGFGALRCFQDGLFFLPESLARWLPTTQQVEWGWQKHETIDLVGNGQLFCYQSGGEVSAAKLKGKTLKVAYREQLNIDKFAIPGRQGRKTLKRWFQEYQIPPWLRERWPLLVVGSELVAIPGLLVNQAFACEDGELSLSFQWELFSPLVR</sequence>
<dbReference type="InterPro" id="IPR012796">
    <property type="entry name" value="Lysidine-tRNA-synth_C"/>
</dbReference>
<dbReference type="Proteomes" id="UP001528823">
    <property type="component" value="Unassembled WGS sequence"/>
</dbReference>
<evidence type="ECO:0000313" key="10">
    <source>
        <dbReference type="EMBL" id="MDE1460382.1"/>
    </source>
</evidence>
<dbReference type="SMART" id="SM00977">
    <property type="entry name" value="TilS_C"/>
    <property type="match status" value="1"/>
</dbReference>
<dbReference type="EMBL" id="JAPMOU010000001">
    <property type="protein sequence ID" value="MDE1460382.1"/>
    <property type="molecule type" value="Genomic_DNA"/>
</dbReference>
<dbReference type="CDD" id="cd01992">
    <property type="entry name" value="TilS_N"/>
    <property type="match status" value="1"/>
</dbReference>
<keyword evidence="3 8" id="KW-0436">Ligase</keyword>
<reference evidence="10 11" key="1">
    <citation type="submission" date="2022-11" db="EMBL/GenBank/DDBJ databases">
        <title>Spartinivicinus poritis sp. nov., isolated from scleractinian coral Porites lutea.</title>
        <authorList>
            <person name="Zhang G."/>
            <person name="Cai L."/>
            <person name="Wei Q."/>
        </authorList>
    </citation>
    <scope>NUCLEOTIDE SEQUENCE [LARGE SCALE GENOMIC DNA]</scope>
    <source>
        <strain evidence="10 11">A2-2</strain>
    </source>
</reference>
<comment type="function">
    <text evidence="8">Ligates lysine onto the cytidine present at position 34 of the AUA codon-specific tRNA(Ile) that contains the anticodon CAU, in an ATP-dependent manner. Cytidine is converted to lysidine, thus changing the amino acid specificity of the tRNA from methionine to isoleucine.</text>
</comment>
<keyword evidence="6 8" id="KW-0067">ATP-binding</keyword>
<dbReference type="InterPro" id="IPR015262">
    <property type="entry name" value="tRNA_Ile_lys_synt_subst-bd"/>
</dbReference>
<feature type="binding site" evidence="8">
    <location>
        <begin position="28"/>
        <end position="33"/>
    </location>
    <ligand>
        <name>ATP</name>
        <dbReference type="ChEBI" id="CHEBI:30616"/>
    </ligand>
</feature>
<comment type="subcellular location">
    <subcellularLocation>
        <location evidence="1 8">Cytoplasm</location>
    </subcellularLocation>
</comment>
<dbReference type="Pfam" id="PF01171">
    <property type="entry name" value="ATP_bind_3"/>
    <property type="match status" value="1"/>
</dbReference>
<gene>
    <name evidence="8 10" type="primary">tilS</name>
    <name evidence="10" type="ORF">ORQ98_00245</name>
</gene>
<dbReference type="PANTHER" id="PTHR43033:SF1">
    <property type="entry name" value="TRNA(ILE)-LYSIDINE SYNTHASE-RELATED"/>
    <property type="match status" value="1"/>
</dbReference>
<keyword evidence="2 8" id="KW-0963">Cytoplasm</keyword>
<evidence type="ECO:0000256" key="6">
    <source>
        <dbReference type="ARBA" id="ARBA00022840"/>
    </source>
</evidence>
<accession>A0ABT5U263</accession>
<comment type="catalytic activity">
    <reaction evidence="7 8">
        <text>cytidine(34) in tRNA(Ile2) + L-lysine + ATP = lysidine(34) in tRNA(Ile2) + AMP + diphosphate + H(+)</text>
        <dbReference type="Rhea" id="RHEA:43744"/>
        <dbReference type="Rhea" id="RHEA-COMP:10625"/>
        <dbReference type="Rhea" id="RHEA-COMP:10670"/>
        <dbReference type="ChEBI" id="CHEBI:15378"/>
        <dbReference type="ChEBI" id="CHEBI:30616"/>
        <dbReference type="ChEBI" id="CHEBI:32551"/>
        <dbReference type="ChEBI" id="CHEBI:33019"/>
        <dbReference type="ChEBI" id="CHEBI:82748"/>
        <dbReference type="ChEBI" id="CHEBI:83665"/>
        <dbReference type="ChEBI" id="CHEBI:456215"/>
        <dbReference type="EC" id="6.3.4.19"/>
    </reaction>
</comment>
<evidence type="ECO:0000313" key="11">
    <source>
        <dbReference type="Proteomes" id="UP001528823"/>
    </source>
</evidence>
<dbReference type="Pfam" id="PF11734">
    <property type="entry name" value="TilS_C"/>
    <property type="match status" value="1"/>
</dbReference>
<evidence type="ECO:0000256" key="1">
    <source>
        <dbReference type="ARBA" id="ARBA00004496"/>
    </source>
</evidence>
<dbReference type="HAMAP" id="MF_01161">
    <property type="entry name" value="tRNA_Ile_lys_synt"/>
    <property type="match status" value="1"/>
</dbReference>
<comment type="caution">
    <text evidence="10">The sequence shown here is derived from an EMBL/GenBank/DDBJ whole genome shotgun (WGS) entry which is preliminary data.</text>
</comment>
<dbReference type="RefSeq" id="WP_274686757.1">
    <property type="nucleotide sequence ID" value="NZ_JAPMOU010000001.1"/>
</dbReference>
<evidence type="ECO:0000256" key="5">
    <source>
        <dbReference type="ARBA" id="ARBA00022741"/>
    </source>
</evidence>
<keyword evidence="11" id="KW-1185">Reference proteome</keyword>
<evidence type="ECO:0000256" key="8">
    <source>
        <dbReference type="HAMAP-Rule" id="MF_01161"/>
    </source>
</evidence>
<dbReference type="Gene3D" id="3.40.50.620">
    <property type="entry name" value="HUPs"/>
    <property type="match status" value="1"/>
</dbReference>
<keyword evidence="4 8" id="KW-0819">tRNA processing</keyword>
<evidence type="ECO:0000256" key="2">
    <source>
        <dbReference type="ARBA" id="ARBA00022490"/>
    </source>
</evidence>
<evidence type="ECO:0000256" key="7">
    <source>
        <dbReference type="ARBA" id="ARBA00048539"/>
    </source>
</evidence>
<dbReference type="Gene3D" id="1.20.59.20">
    <property type="match status" value="1"/>
</dbReference>
<dbReference type="InterPro" id="IPR011063">
    <property type="entry name" value="TilS/TtcA_N"/>
</dbReference>
<comment type="similarity">
    <text evidence="8">Belongs to the tRNA(Ile)-lysidine synthase family.</text>
</comment>
<dbReference type="InterPro" id="IPR012094">
    <property type="entry name" value="tRNA_Ile_lys_synt"/>
</dbReference>
<evidence type="ECO:0000259" key="9">
    <source>
        <dbReference type="SMART" id="SM00977"/>
    </source>
</evidence>
<keyword evidence="5 8" id="KW-0547">Nucleotide-binding</keyword>
<organism evidence="10 11">
    <name type="scientific">Spartinivicinus poritis</name>
    <dbReference type="NCBI Taxonomy" id="2994640"/>
    <lineage>
        <taxon>Bacteria</taxon>
        <taxon>Pseudomonadati</taxon>
        <taxon>Pseudomonadota</taxon>
        <taxon>Gammaproteobacteria</taxon>
        <taxon>Oceanospirillales</taxon>
        <taxon>Zooshikellaceae</taxon>
        <taxon>Spartinivicinus</taxon>
    </lineage>
</organism>
<dbReference type="PANTHER" id="PTHR43033">
    <property type="entry name" value="TRNA(ILE)-LYSIDINE SYNTHASE-RELATED"/>
    <property type="match status" value="1"/>
</dbReference>
<dbReference type="Pfam" id="PF09179">
    <property type="entry name" value="TilS"/>
    <property type="match status" value="1"/>
</dbReference>